<dbReference type="STRING" id="204669.Acid345_0328"/>
<dbReference type="Gene3D" id="2.60.40.1180">
    <property type="entry name" value="Golgi alpha-mannosidase II"/>
    <property type="match status" value="1"/>
</dbReference>
<evidence type="ECO:0000256" key="1">
    <source>
        <dbReference type="ARBA" id="ARBA00001462"/>
    </source>
</evidence>
<dbReference type="EnsemblBacteria" id="ABF39333">
    <property type="protein sequence ID" value="ABF39333"/>
    <property type="gene ID" value="Acid345_0328"/>
</dbReference>
<keyword evidence="7 10" id="KW-0326">Glycosidase</keyword>
<dbReference type="GO" id="GO:0046373">
    <property type="term" value="P:L-arabinose metabolic process"/>
    <property type="evidence" value="ECO:0007669"/>
    <property type="project" value="InterPro"/>
</dbReference>
<dbReference type="EMBL" id="CP000360">
    <property type="protein sequence ID" value="ABF39333.1"/>
    <property type="molecule type" value="Genomic_DNA"/>
</dbReference>
<evidence type="ECO:0000256" key="3">
    <source>
        <dbReference type="ARBA" id="ARBA00011165"/>
    </source>
</evidence>
<dbReference type="InterPro" id="IPR017853">
    <property type="entry name" value="GH"/>
</dbReference>
<dbReference type="EC" id="3.2.1.55" evidence="4"/>
<evidence type="ECO:0000256" key="8">
    <source>
        <dbReference type="SAM" id="MobiDB-lite"/>
    </source>
</evidence>
<comment type="catalytic activity">
    <reaction evidence="1">
        <text>Hydrolysis of terminal non-reducing alpha-L-arabinofuranoside residues in alpha-L-arabinosides.</text>
        <dbReference type="EC" id="3.2.1.55"/>
    </reaction>
</comment>
<dbReference type="RefSeq" id="WP_011521135.1">
    <property type="nucleotide sequence ID" value="NC_008009.1"/>
</dbReference>
<feature type="domain" description="Alpha-L-arabinofuranosidase C-terminal" evidence="9">
    <location>
        <begin position="349"/>
        <end position="542"/>
    </location>
</feature>
<keyword evidence="5 10" id="KW-0378">Hydrolase</keyword>
<dbReference type="Proteomes" id="UP000002432">
    <property type="component" value="Chromosome"/>
</dbReference>
<dbReference type="Gene3D" id="3.20.20.80">
    <property type="entry name" value="Glycosidases"/>
    <property type="match status" value="1"/>
</dbReference>
<evidence type="ECO:0000256" key="2">
    <source>
        <dbReference type="ARBA" id="ARBA00007186"/>
    </source>
</evidence>
<proteinExistence type="inferred from homology"/>
<dbReference type="GO" id="GO:0000272">
    <property type="term" value="P:polysaccharide catabolic process"/>
    <property type="evidence" value="ECO:0007669"/>
    <property type="project" value="TreeGrafter"/>
</dbReference>
<dbReference type="PANTHER" id="PTHR43576">
    <property type="entry name" value="ALPHA-L-ARABINOFURANOSIDASE C-RELATED"/>
    <property type="match status" value="1"/>
</dbReference>
<evidence type="ECO:0000259" key="9">
    <source>
        <dbReference type="SMART" id="SM00813"/>
    </source>
</evidence>
<dbReference type="CAZy" id="GH51">
    <property type="family name" value="Glycoside Hydrolase Family 51"/>
</dbReference>
<dbReference type="HOGENOM" id="CLU_017810_2_0_0"/>
<dbReference type="GO" id="GO:0046556">
    <property type="term" value="F:alpha-L-arabinofuranosidase activity"/>
    <property type="evidence" value="ECO:0007669"/>
    <property type="project" value="UniProtKB-EC"/>
</dbReference>
<keyword evidence="6" id="KW-0119">Carbohydrate metabolism</keyword>
<dbReference type="Pfam" id="PF22848">
    <property type="entry name" value="ASD1_dom"/>
    <property type="match status" value="1"/>
</dbReference>
<gene>
    <name evidence="10" type="ordered locus">Acid345_0328</name>
</gene>
<dbReference type="InterPro" id="IPR010720">
    <property type="entry name" value="Alpha-L-AF_C"/>
</dbReference>
<dbReference type="InterPro" id="IPR055235">
    <property type="entry name" value="ASD1_cat"/>
</dbReference>
<dbReference type="KEGG" id="aba:Acid345_0328"/>
<reference evidence="10 11" key="1">
    <citation type="journal article" date="2009" name="Appl. Environ. Microbiol.">
        <title>Three genomes from the phylum Acidobacteria provide insight into the lifestyles of these microorganisms in soils.</title>
        <authorList>
            <person name="Ward N.L."/>
            <person name="Challacombe J.F."/>
            <person name="Janssen P.H."/>
            <person name="Henrissat B."/>
            <person name="Coutinho P.M."/>
            <person name="Wu M."/>
            <person name="Xie G."/>
            <person name="Haft D.H."/>
            <person name="Sait M."/>
            <person name="Badger J."/>
            <person name="Barabote R.D."/>
            <person name="Bradley B."/>
            <person name="Brettin T.S."/>
            <person name="Brinkac L.M."/>
            <person name="Bruce D."/>
            <person name="Creasy T."/>
            <person name="Daugherty S.C."/>
            <person name="Davidsen T.M."/>
            <person name="DeBoy R.T."/>
            <person name="Detter J.C."/>
            <person name="Dodson R.J."/>
            <person name="Durkin A.S."/>
            <person name="Ganapathy A."/>
            <person name="Gwinn-Giglio M."/>
            <person name="Han C.S."/>
            <person name="Khouri H."/>
            <person name="Kiss H."/>
            <person name="Kothari S.P."/>
            <person name="Madupu R."/>
            <person name="Nelson K.E."/>
            <person name="Nelson W.C."/>
            <person name="Paulsen I."/>
            <person name="Penn K."/>
            <person name="Ren Q."/>
            <person name="Rosovitz M.J."/>
            <person name="Selengut J.D."/>
            <person name="Shrivastava S."/>
            <person name="Sullivan S.A."/>
            <person name="Tapia R."/>
            <person name="Thompson L.S."/>
            <person name="Watkins K.L."/>
            <person name="Yang Q."/>
            <person name="Yu C."/>
            <person name="Zafar N."/>
            <person name="Zhou L."/>
            <person name="Kuske C.R."/>
        </authorList>
    </citation>
    <scope>NUCLEOTIDE SEQUENCE [LARGE SCALE GENOMIC DNA]</scope>
    <source>
        <strain evidence="10 11">Ellin345</strain>
    </source>
</reference>
<dbReference type="NCBIfam" id="TIGR01409">
    <property type="entry name" value="TAT_signal_seq"/>
    <property type="match status" value="1"/>
</dbReference>
<name>Q1IUW7_KORVE</name>
<dbReference type="AlphaFoldDB" id="Q1IUW7"/>
<dbReference type="InterPro" id="IPR013780">
    <property type="entry name" value="Glyco_hydro_b"/>
</dbReference>
<dbReference type="SMART" id="SM00813">
    <property type="entry name" value="Alpha-L-AF_C"/>
    <property type="match status" value="1"/>
</dbReference>
<dbReference type="InterPro" id="IPR006311">
    <property type="entry name" value="TAT_signal"/>
</dbReference>
<dbReference type="PROSITE" id="PS51318">
    <property type="entry name" value="TAT"/>
    <property type="match status" value="1"/>
</dbReference>
<comment type="subunit">
    <text evidence="3">Homohexamer; trimer of dimers.</text>
</comment>
<comment type="similarity">
    <text evidence="2">Belongs to the glycosyl hydrolase 51 family.</text>
</comment>
<dbReference type="OrthoDB" id="9758333at2"/>
<dbReference type="eggNOG" id="COG3534">
    <property type="taxonomic scope" value="Bacteria"/>
</dbReference>
<sequence>MSTRRDFLRSTAIGAAGLALTRFSLPSLAQSRSVDSRIEVLLDEPLGTISPNIYGHFTENLAGVFYDGIWVGENSKVPNVGGLRKAVIDHMRKIKAPVIRFPGGCFADTYDWRDGIGPREKRPRRPNFWGNGDPKQNVKHKYDPNEVGTDEFMHFCREIGAQGYLAANVRSLPAEQFQQWVDYCNSPAGSTTLAETRATNGSREPYKVEFWGVGNESWGCGGDFEPGQYAMEFRRYATWVPGFGMNLKFIASGPNVEDYHWTSGFFEAMQKRMGSLHMVYGWALHHYAWNLSRGKTNDWDKGKGEAVNFDATDWYELMKEGQRMEGLIEGHWQVMGETDHEHRVKLVVDEWGPWYRPGSEATPGDALEQMPTLRDAVFSGMTLDIFNRHPEKVAMANCAQLINCLNSLYLAHEDNFTVTPVGHVFDMYAPHQGGQSLRTIFSSPQVKYERDGTPATFWGLRGAASLTGKKLFVTAVNPDTSSPRESEIAIRGASAASGTLTVLSAPDIHAHNTFEHPDAVVPRRNELKVNGATVSLVIPPASVVAIELELS</sequence>
<dbReference type="InterPro" id="IPR019546">
    <property type="entry name" value="TAT_signal_bac_arc"/>
</dbReference>
<accession>Q1IUW7</accession>
<dbReference type="SUPFAM" id="SSF51445">
    <property type="entry name" value="(Trans)glycosidases"/>
    <property type="match status" value="1"/>
</dbReference>
<keyword evidence="11" id="KW-1185">Reference proteome</keyword>
<evidence type="ECO:0000256" key="4">
    <source>
        <dbReference type="ARBA" id="ARBA00012670"/>
    </source>
</evidence>
<dbReference type="Pfam" id="PF06964">
    <property type="entry name" value="Alpha-L-AF_C"/>
    <property type="match status" value="1"/>
</dbReference>
<protein>
    <recommendedName>
        <fullName evidence="4">non-reducing end alpha-L-arabinofuranosidase</fullName>
        <ecNumber evidence="4">3.2.1.55</ecNumber>
    </recommendedName>
</protein>
<evidence type="ECO:0000313" key="10">
    <source>
        <dbReference type="EMBL" id="ABF39333.1"/>
    </source>
</evidence>
<evidence type="ECO:0000256" key="7">
    <source>
        <dbReference type="ARBA" id="ARBA00023295"/>
    </source>
</evidence>
<organism evidence="10 11">
    <name type="scientific">Koribacter versatilis (strain Ellin345)</name>
    <dbReference type="NCBI Taxonomy" id="204669"/>
    <lineage>
        <taxon>Bacteria</taxon>
        <taxon>Pseudomonadati</taxon>
        <taxon>Acidobacteriota</taxon>
        <taxon>Terriglobia</taxon>
        <taxon>Terriglobales</taxon>
        <taxon>Candidatus Korobacteraceae</taxon>
        <taxon>Candidatus Korobacter</taxon>
    </lineage>
</organism>
<feature type="region of interest" description="Disordered" evidence="8">
    <location>
        <begin position="117"/>
        <end position="140"/>
    </location>
</feature>
<evidence type="ECO:0000256" key="5">
    <source>
        <dbReference type="ARBA" id="ARBA00022801"/>
    </source>
</evidence>
<evidence type="ECO:0000256" key="6">
    <source>
        <dbReference type="ARBA" id="ARBA00023277"/>
    </source>
</evidence>
<evidence type="ECO:0000313" key="11">
    <source>
        <dbReference type="Proteomes" id="UP000002432"/>
    </source>
</evidence>
<dbReference type="SUPFAM" id="SSF51011">
    <property type="entry name" value="Glycosyl hydrolase domain"/>
    <property type="match status" value="1"/>
</dbReference>
<dbReference type="PANTHER" id="PTHR43576:SF2">
    <property type="entry name" value="INTRACELLULAR EXO-ALPHA-L-ARABINOFURANOSIDASE 2"/>
    <property type="match status" value="1"/>
</dbReference>